<accession>A0ABS4VHT4</accession>
<feature type="region of interest" description="Disordered" evidence="1">
    <location>
        <begin position="48"/>
        <end position="74"/>
    </location>
</feature>
<gene>
    <name evidence="3" type="ORF">JOF59_005958</name>
</gene>
<dbReference type="EMBL" id="JAGINS010000002">
    <property type="protein sequence ID" value="MBP2363466.1"/>
    <property type="molecule type" value="Genomic_DNA"/>
</dbReference>
<protein>
    <recommendedName>
        <fullName evidence="5">Secreted protein</fullName>
    </recommendedName>
</protein>
<sequence>MEQTAGPGPQAKSVRGVPPPALWVFLLLLGALFAGAYAVGNAVGPVAPGMHGPGVTGGTPTEDGDLPMEHGGGH</sequence>
<keyword evidence="2" id="KW-0472">Membrane</keyword>
<evidence type="ECO:0000313" key="3">
    <source>
        <dbReference type="EMBL" id="MBP2363466.1"/>
    </source>
</evidence>
<evidence type="ECO:0000313" key="4">
    <source>
        <dbReference type="Proteomes" id="UP001519311"/>
    </source>
</evidence>
<keyword evidence="4" id="KW-1185">Reference proteome</keyword>
<keyword evidence="2" id="KW-1133">Transmembrane helix</keyword>
<proteinExistence type="predicted"/>
<dbReference type="GeneID" id="97347334"/>
<reference evidence="3 4" key="1">
    <citation type="submission" date="2021-03" db="EMBL/GenBank/DDBJ databases">
        <title>Sequencing the genomes of 1000 actinobacteria strains.</title>
        <authorList>
            <person name="Klenk H.-P."/>
        </authorList>
    </citation>
    <scope>NUCLEOTIDE SEQUENCE [LARGE SCALE GENOMIC DNA]</scope>
    <source>
        <strain evidence="3 4">DSM 40843</strain>
    </source>
</reference>
<feature type="transmembrane region" description="Helical" evidence="2">
    <location>
        <begin position="20"/>
        <end position="40"/>
    </location>
</feature>
<organism evidence="3 4">
    <name type="scientific">Streptomyces clavifer</name>
    <dbReference type="NCBI Taxonomy" id="68188"/>
    <lineage>
        <taxon>Bacteria</taxon>
        <taxon>Bacillati</taxon>
        <taxon>Actinomycetota</taxon>
        <taxon>Actinomycetes</taxon>
        <taxon>Kitasatosporales</taxon>
        <taxon>Streptomycetaceae</taxon>
        <taxon>Streptomyces</taxon>
    </lineage>
</organism>
<evidence type="ECO:0000256" key="2">
    <source>
        <dbReference type="SAM" id="Phobius"/>
    </source>
</evidence>
<evidence type="ECO:0008006" key="5">
    <source>
        <dbReference type="Google" id="ProtNLM"/>
    </source>
</evidence>
<dbReference type="Proteomes" id="UP001519311">
    <property type="component" value="Unassembled WGS sequence"/>
</dbReference>
<evidence type="ECO:0000256" key="1">
    <source>
        <dbReference type="SAM" id="MobiDB-lite"/>
    </source>
</evidence>
<dbReference type="RefSeq" id="WP_056792552.1">
    <property type="nucleotide sequence ID" value="NZ_BMWJ01000020.1"/>
</dbReference>
<comment type="caution">
    <text evidence="3">The sequence shown here is derived from an EMBL/GenBank/DDBJ whole genome shotgun (WGS) entry which is preliminary data.</text>
</comment>
<keyword evidence="2" id="KW-0812">Transmembrane</keyword>
<name>A0ABS4VHT4_9ACTN</name>